<sequence>MGKAARLKRAAKKRVQKKASTIHVPSQDRTLAEINTAVNTREVRGEENDDIGIVEEAVVTAGEVGDDATQPSLEEDTATEMAKGGQSLVSSTPPAVERASWMNCCGVFEVLIRMVGRATG</sequence>
<name>A0AAD3SSA3_NEPGR</name>
<feature type="region of interest" description="Disordered" evidence="1">
    <location>
        <begin position="1"/>
        <end position="24"/>
    </location>
</feature>
<reference evidence="2" key="1">
    <citation type="submission" date="2023-05" db="EMBL/GenBank/DDBJ databases">
        <title>Nepenthes gracilis genome sequencing.</title>
        <authorList>
            <person name="Fukushima K."/>
        </authorList>
    </citation>
    <scope>NUCLEOTIDE SEQUENCE</scope>
    <source>
        <strain evidence="2">SING2019-196</strain>
    </source>
</reference>
<organism evidence="2 3">
    <name type="scientific">Nepenthes gracilis</name>
    <name type="common">Slender pitcher plant</name>
    <dbReference type="NCBI Taxonomy" id="150966"/>
    <lineage>
        <taxon>Eukaryota</taxon>
        <taxon>Viridiplantae</taxon>
        <taxon>Streptophyta</taxon>
        <taxon>Embryophyta</taxon>
        <taxon>Tracheophyta</taxon>
        <taxon>Spermatophyta</taxon>
        <taxon>Magnoliopsida</taxon>
        <taxon>eudicotyledons</taxon>
        <taxon>Gunneridae</taxon>
        <taxon>Pentapetalae</taxon>
        <taxon>Caryophyllales</taxon>
        <taxon>Nepenthaceae</taxon>
        <taxon>Nepenthes</taxon>
    </lineage>
</organism>
<gene>
    <name evidence="2" type="ORF">Nepgr_017572</name>
</gene>
<proteinExistence type="predicted"/>
<accession>A0AAD3SSA3</accession>
<keyword evidence="3" id="KW-1185">Reference proteome</keyword>
<dbReference type="AlphaFoldDB" id="A0AAD3SSA3"/>
<protein>
    <submittedName>
        <fullName evidence="2">Uncharacterized protein</fullName>
    </submittedName>
</protein>
<comment type="caution">
    <text evidence="2">The sequence shown here is derived from an EMBL/GenBank/DDBJ whole genome shotgun (WGS) entry which is preliminary data.</text>
</comment>
<evidence type="ECO:0000256" key="1">
    <source>
        <dbReference type="SAM" id="MobiDB-lite"/>
    </source>
</evidence>
<evidence type="ECO:0000313" key="2">
    <source>
        <dbReference type="EMBL" id="GMH15731.1"/>
    </source>
</evidence>
<dbReference type="EMBL" id="BSYO01000015">
    <property type="protein sequence ID" value="GMH15731.1"/>
    <property type="molecule type" value="Genomic_DNA"/>
</dbReference>
<dbReference type="Proteomes" id="UP001279734">
    <property type="component" value="Unassembled WGS sequence"/>
</dbReference>
<feature type="compositionally biased region" description="Basic residues" evidence="1">
    <location>
        <begin position="1"/>
        <end position="17"/>
    </location>
</feature>
<evidence type="ECO:0000313" key="3">
    <source>
        <dbReference type="Proteomes" id="UP001279734"/>
    </source>
</evidence>